<dbReference type="Proteomes" id="UP000054270">
    <property type="component" value="Unassembled WGS sequence"/>
</dbReference>
<feature type="region of interest" description="Disordered" evidence="1">
    <location>
        <begin position="1131"/>
        <end position="1517"/>
    </location>
</feature>
<gene>
    <name evidence="2" type="ORF">HYPSUDRAFT_36126</name>
</gene>
<proteinExistence type="predicted"/>
<feature type="compositionally biased region" description="Low complexity" evidence="1">
    <location>
        <begin position="187"/>
        <end position="212"/>
    </location>
</feature>
<dbReference type="STRING" id="945553.A0A0D2Q5U3"/>
<feature type="region of interest" description="Disordered" evidence="1">
    <location>
        <begin position="1531"/>
        <end position="1689"/>
    </location>
</feature>
<organism evidence="2 3">
    <name type="scientific">Hypholoma sublateritium (strain FD-334 SS-4)</name>
    <dbReference type="NCBI Taxonomy" id="945553"/>
    <lineage>
        <taxon>Eukaryota</taxon>
        <taxon>Fungi</taxon>
        <taxon>Dikarya</taxon>
        <taxon>Basidiomycota</taxon>
        <taxon>Agaricomycotina</taxon>
        <taxon>Agaricomycetes</taxon>
        <taxon>Agaricomycetidae</taxon>
        <taxon>Agaricales</taxon>
        <taxon>Agaricineae</taxon>
        <taxon>Strophariaceae</taxon>
        <taxon>Hypholoma</taxon>
    </lineage>
</organism>
<feature type="compositionally biased region" description="Acidic residues" evidence="1">
    <location>
        <begin position="1205"/>
        <end position="1215"/>
    </location>
</feature>
<protein>
    <submittedName>
        <fullName evidence="2">Uncharacterized protein</fullName>
    </submittedName>
</protein>
<feature type="region of interest" description="Disordered" evidence="1">
    <location>
        <begin position="425"/>
        <end position="497"/>
    </location>
</feature>
<evidence type="ECO:0000313" key="3">
    <source>
        <dbReference type="Proteomes" id="UP000054270"/>
    </source>
</evidence>
<feature type="compositionally biased region" description="Basic residues" evidence="1">
    <location>
        <begin position="1680"/>
        <end position="1689"/>
    </location>
</feature>
<feature type="compositionally biased region" description="Gly residues" evidence="1">
    <location>
        <begin position="1358"/>
        <end position="1377"/>
    </location>
</feature>
<keyword evidence="3" id="KW-1185">Reference proteome</keyword>
<feature type="compositionally biased region" description="Basic and acidic residues" evidence="1">
    <location>
        <begin position="1576"/>
        <end position="1587"/>
    </location>
</feature>
<feature type="compositionally biased region" description="Low complexity" evidence="1">
    <location>
        <begin position="670"/>
        <end position="693"/>
    </location>
</feature>
<dbReference type="EMBL" id="KN817526">
    <property type="protein sequence ID" value="KJA26950.1"/>
    <property type="molecule type" value="Genomic_DNA"/>
</dbReference>
<feature type="region of interest" description="Disordered" evidence="1">
    <location>
        <begin position="298"/>
        <end position="336"/>
    </location>
</feature>
<feature type="region of interest" description="Disordered" evidence="1">
    <location>
        <begin position="945"/>
        <end position="1098"/>
    </location>
</feature>
<feature type="compositionally biased region" description="Polar residues" evidence="1">
    <location>
        <begin position="235"/>
        <end position="249"/>
    </location>
</feature>
<feature type="compositionally biased region" description="Low complexity" evidence="1">
    <location>
        <begin position="436"/>
        <end position="445"/>
    </location>
</feature>
<feature type="compositionally biased region" description="Low complexity" evidence="1">
    <location>
        <begin position="1453"/>
        <end position="1485"/>
    </location>
</feature>
<feature type="compositionally biased region" description="Basic residues" evidence="1">
    <location>
        <begin position="1486"/>
        <end position="1496"/>
    </location>
</feature>
<feature type="compositionally biased region" description="Acidic residues" evidence="1">
    <location>
        <begin position="1398"/>
        <end position="1421"/>
    </location>
</feature>
<feature type="compositionally biased region" description="Low complexity" evidence="1">
    <location>
        <begin position="1047"/>
        <end position="1058"/>
    </location>
</feature>
<feature type="compositionally biased region" description="Pro residues" evidence="1">
    <location>
        <begin position="1154"/>
        <end position="1164"/>
    </location>
</feature>
<dbReference type="OMA" id="THSHRTW"/>
<dbReference type="OrthoDB" id="3071128at2759"/>
<feature type="region of interest" description="Disordered" evidence="1">
    <location>
        <begin position="769"/>
        <end position="803"/>
    </location>
</feature>
<reference evidence="3" key="1">
    <citation type="submission" date="2014-04" db="EMBL/GenBank/DDBJ databases">
        <title>Evolutionary Origins and Diversification of the Mycorrhizal Mutualists.</title>
        <authorList>
            <consortium name="DOE Joint Genome Institute"/>
            <consortium name="Mycorrhizal Genomics Consortium"/>
            <person name="Kohler A."/>
            <person name="Kuo A."/>
            <person name="Nagy L.G."/>
            <person name="Floudas D."/>
            <person name="Copeland A."/>
            <person name="Barry K.W."/>
            <person name="Cichocki N."/>
            <person name="Veneault-Fourrey C."/>
            <person name="LaButti K."/>
            <person name="Lindquist E.A."/>
            <person name="Lipzen A."/>
            <person name="Lundell T."/>
            <person name="Morin E."/>
            <person name="Murat C."/>
            <person name="Riley R."/>
            <person name="Ohm R."/>
            <person name="Sun H."/>
            <person name="Tunlid A."/>
            <person name="Henrissat B."/>
            <person name="Grigoriev I.V."/>
            <person name="Hibbett D.S."/>
            <person name="Martin F."/>
        </authorList>
    </citation>
    <scope>NUCLEOTIDE SEQUENCE [LARGE SCALE GENOMIC DNA]</scope>
    <source>
        <strain evidence="3">FD-334 SS-4</strain>
    </source>
</reference>
<feature type="compositionally biased region" description="Acidic residues" evidence="1">
    <location>
        <begin position="349"/>
        <end position="358"/>
    </location>
</feature>
<feature type="region of interest" description="Disordered" evidence="1">
    <location>
        <begin position="514"/>
        <end position="597"/>
    </location>
</feature>
<evidence type="ECO:0000313" key="2">
    <source>
        <dbReference type="EMBL" id="KJA26950.1"/>
    </source>
</evidence>
<feature type="compositionally biased region" description="Polar residues" evidence="1">
    <location>
        <begin position="790"/>
        <end position="800"/>
    </location>
</feature>
<sequence>MAHSAPPTTPSARIRALWAAFEKTLPAAQRTTQHKTLAAHAATDRVYDQLPVAARPTSAQHAATKDAQALELKKAYFERVVKEWNSRLTGAGLAAEMWTDITPEEMNRVTSALGVEENGEGQQSLPPPIYVQAPSLNSASRGANASAASWHSTASSASGASYALVKPSEIYSEDEDDAYFARHTPFSSSSAPHSEPASPALSYYSAPASASDNDADDDDDAPGTGRRDPFAPWSDASQTNNARPAWNSHSRTNTLTGAYPYAAGSGSTSASAAASVASLASAAAHSPRINHNNHLSVSHEQASLHTHGHGQRTASGSSASSAHASHMRSSPQLPPQVASAYVGPWMLTADEDEGDDPGATDAKPGMGDGKAAPEADAAAAEAFDRFKLTARMRMIVDFHAAAAAAEIKLAGEIWRVKRGLPVTASTPQAEENPNLAKTTVKAAGKAKAKEQEPTPRKKSSPATTKAEQSRRGFFGDDDDHVPAHSSDAEEDGEASPTKPATLVLAHQRAMGALQAAKDAERRTAVREERDRCRAEKRAAAVAEANDKAKNATATGKGGRSKDERRKGRSGTLISGQPAASAADAAIVDAKKEEEEEPWLATAWRAAHRHAADGDAGAGKDGEAALANALGSRFDLGTIIGGGTAQGVEAFLDGVVPPPSLGGTAQGGWGASASTQWSPSSQQSQPPAQAHAQPGWGVQQTPTATSFGAPPPAPGNRRRASTSASASASAAAAAAIVGTNNGATIQAGVNAFRRVHAPVPVRAAPFGEVTASASSSDEEGGAMGRQWGAAKQSQSYAQPQAQRAAFAHAPPLQALERELDPELMAAFVEYSGRGSGAGAVPLGSANVSSGSNSSGASGGYGYNYGSGSSVFGNASISSNGSGFGSSANHSNGSSMFGASNSNSPYAAGTGAFDTVDLEAARGRGGGPSAFASAAEALVTNFGAIGHTRGRSTTMTDTEGAQGWPARPEMHSRGASGSGHASAARSRSRSPTMTRAFPSWTTRMAGGGHAHEQQQPAPPQLQPKEAPARGPTATPVASGWTRKFQKTAPGTSAGTPQPQTTAPPPAPSSMFSLKNPFGFADDAEPAAAPAPTPTSSWLGGKGKKAVVAVHNSPLPQPAEPEVSLWEQVTQQKSKAGLVVPPSAAGSGAAAGKKPMPAVPSPPPPPEKVAIVVEDVVEKSAPVPPAGKKQTKKQRQAAMKKGGKGAFDEPDPEPEPEPESTRPVPPPAPTNGKGKFTAQAVFADDDYANENGDDGDDAMFSAPSKVYGGPPPTTVGRKRLDSLSASGGWDTEGTSVSTPRPAPKVPANLQALAASMSSPPPFGLKPLMGGAAHTQPQGERPGTGMGMNSSTIRARGVAAGQSGGGGAGRSLWGLFGGGSGDAAPKQQADPWAVPGSFGGGDEAEAEAQDGDDGGGGDGGGDDDWTPISRGSVPVEKPQAQAPPASSAQRLRRGSEAAAPSSPAPRVVAKAAAQPLAASKVVAAAASKKGNAKKGAKGKKVMIEDVPDEETDSRGEVLPVDSRHIFDDAESKVILEPKPSVPPGTYDSIISYTDEENERKPAKPNAAADGWTDDAWMEAGAKETTVKHEKTASAGDGAWGAGSNAAKSAWGPSTVGAEEEAEEQSSPVASAFGNGGRNGKGGSQPVVSAGGAWGQMSGKDKGKGKVVAGAGGGDEPAKPMSKAAQKRNKGKLF</sequence>
<feature type="compositionally biased region" description="Low complexity" evidence="1">
    <location>
        <begin position="578"/>
        <end position="587"/>
    </location>
</feature>
<accession>A0A0D2Q5U3</accession>
<feature type="region of interest" description="Disordered" evidence="1">
    <location>
        <begin position="658"/>
        <end position="723"/>
    </location>
</feature>
<evidence type="ECO:0000256" key="1">
    <source>
        <dbReference type="SAM" id="MobiDB-lite"/>
    </source>
</evidence>
<feature type="compositionally biased region" description="Gly residues" evidence="1">
    <location>
        <begin position="1629"/>
        <end position="1638"/>
    </location>
</feature>
<feature type="compositionally biased region" description="Low complexity" evidence="1">
    <location>
        <begin position="971"/>
        <end position="983"/>
    </location>
</feature>
<feature type="region of interest" description="Disordered" evidence="1">
    <location>
        <begin position="348"/>
        <end position="374"/>
    </location>
</feature>
<name>A0A0D2Q5U3_HYPSF</name>
<feature type="compositionally biased region" description="Low complexity" evidence="1">
    <location>
        <begin position="1136"/>
        <end position="1153"/>
    </location>
</feature>
<feature type="compositionally biased region" description="Basic and acidic residues" evidence="1">
    <location>
        <begin position="517"/>
        <end position="549"/>
    </location>
</feature>
<feature type="compositionally biased region" description="Low complexity" evidence="1">
    <location>
        <begin position="314"/>
        <end position="330"/>
    </location>
</feature>
<feature type="compositionally biased region" description="Acidic residues" evidence="1">
    <location>
        <begin position="1240"/>
        <end position="1254"/>
    </location>
</feature>
<feature type="region of interest" description="Disordered" evidence="1">
    <location>
        <begin position="186"/>
        <end position="249"/>
    </location>
</feature>
<feature type="compositionally biased region" description="Low complexity" evidence="1">
    <location>
        <begin position="1434"/>
        <end position="1445"/>
    </location>
</feature>
<feature type="compositionally biased region" description="Low complexity" evidence="1">
    <location>
        <begin position="1588"/>
        <end position="1602"/>
    </location>
</feature>